<dbReference type="EMBL" id="ML211310">
    <property type="protein sequence ID" value="TFK84538.1"/>
    <property type="molecule type" value="Genomic_DNA"/>
</dbReference>
<reference evidence="3 4" key="1">
    <citation type="journal article" date="2019" name="Nat. Ecol. Evol.">
        <title>Megaphylogeny resolves global patterns of mushroom evolution.</title>
        <authorList>
            <person name="Varga T."/>
            <person name="Krizsan K."/>
            <person name="Foldi C."/>
            <person name="Dima B."/>
            <person name="Sanchez-Garcia M."/>
            <person name="Sanchez-Ramirez S."/>
            <person name="Szollosi G.J."/>
            <person name="Szarkandi J.G."/>
            <person name="Papp V."/>
            <person name="Albert L."/>
            <person name="Andreopoulos W."/>
            <person name="Angelini C."/>
            <person name="Antonin V."/>
            <person name="Barry K.W."/>
            <person name="Bougher N.L."/>
            <person name="Buchanan P."/>
            <person name="Buyck B."/>
            <person name="Bense V."/>
            <person name="Catcheside P."/>
            <person name="Chovatia M."/>
            <person name="Cooper J."/>
            <person name="Damon W."/>
            <person name="Desjardin D."/>
            <person name="Finy P."/>
            <person name="Geml J."/>
            <person name="Haridas S."/>
            <person name="Hughes K."/>
            <person name="Justo A."/>
            <person name="Karasinski D."/>
            <person name="Kautmanova I."/>
            <person name="Kiss B."/>
            <person name="Kocsube S."/>
            <person name="Kotiranta H."/>
            <person name="LaButti K.M."/>
            <person name="Lechner B.E."/>
            <person name="Liimatainen K."/>
            <person name="Lipzen A."/>
            <person name="Lukacs Z."/>
            <person name="Mihaltcheva S."/>
            <person name="Morgado L.N."/>
            <person name="Niskanen T."/>
            <person name="Noordeloos M.E."/>
            <person name="Ohm R.A."/>
            <person name="Ortiz-Santana B."/>
            <person name="Ovrebo C."/>
            <person name="Racz N."/>
            <person name="Riley R."/>
            <person name="Savchenko A."/>
            <person name="Shiryaev A."/>
            <person name="Soop K."/>
            <person name="Spirin V."/>
            <person name="Szebenyi C."/>
            <person name="Tomsovsky M."/>
            <person name="Tulloss R.E."/>
            <person name="Uehling J."/>
            <person name="Grigoriev I.V."/>
            <person name="Vagvolgyi C."/>
            <person name="Papp T."/>
            <person name="Martin F.M."/>
            <person name="Miettinen O."/>
            <person name="Hibbett D.S."/>
            <person name="Nagy L.G."/>
        </authorList>
    </citation>
    <scope>NUCLEOTIDE SEQUENCE [LARGE SCALE GENOMIC DNA]</scope>
    <source>
        <strain evidence="3 4">HHB13444</strain>
    </source>
</reference>
<proteinExistence type="predicted"/>
<accession>A0A5C3P7J3</accession>
<name>A0A5C3P7J3_9APHY</name>
<dbReference type="Proteomes" id="UP000308197">
    <property type="component" value="Unassembled WGS sequence"/>
</dbReference>
<dbReference type="Gene3D" id="2.60.40.420">
    <property type="entry name" value="Cupredoxins - blue copper proteins"/>
    <property type="match status" value="1"/>
</dbReference>
<evidence type="ECO:0008006" key="5">
    <source>
        <dbReference type="Google" id="ProtNLM"/>
    </source>
</evidence>
<evidence type="ECO:0000313" key="4">
    <source>
        <dbReference type="Proteomes" id="UP000308197"/>
    </source>
</evidence>
<organism evidence="3 4">
    <name type="scientific">Polyporus arcularius HHB13444</name>
    <dbReference type="NCBI Taxonomy" id="1314778"/>
    <lineage>
        <taxon>Eukaryota</taxon>
        <taxon>Fungi</taxon>
        <taxon>Dikarya</taxon>
        <taxon>Basidiomycota</taxon>
        <taxon>Agaricomycotina</taxon>
        <taxon>Agaricomycetes</taxon>
        <taxon>Polyporales</taxon>
        <taxon>Polyporaceae</taxon>
        <taxon>Polyporus</taxon>
    </lineage>
</organism>
<feature type="signal peptide" evidence="2">
    <location>
        <begin position="1"/>
        <end position="19"/>
    </location>
</feature>
<dbReference type="InterPro" id="IPR008972">
    <property type="entry name" value="Cupredoxin"/>
</dbReference>
<feature type="region of interest" description="Disordered" evidence="1">
    <location>
        <begin position="148"/>
        <end position="185"/>
    </location>
</feature>
<dbReference type="InterPro" id="IPR052953">
    <property type="entry name" value="Ser-rich/MCO-related"/>
</dbReference>
<evidence type="ECO:0000256" key="1">
    <source>
        <dbReference type="SAM" id="MobiDB-lite"/>
    </source>
</evidence>
<feature type="chain" id="PRO_5023006498" description="Cupredoxin" evidence="2">
    <location>
        <begin position="20"/>
        <end position="207"/>
    </location>
</feature>
<keyword evidence="2" id="KW-0732">Signal</keyword>
<dbReference type="AlphaFoldDB" id="A0A5C3P7J3"/>
<dbReference type="PANTHER" id="PTHR34883">
    <property type="entry name" value="SERINE-RICH PROTEIN, PUTATIVE-RELATED-RELATED"/>
    <property type="match status" value="1"/>
</dbReference>
<dbReference type="PANTHER" id="PTHR34883:SF17">
    <property type="entry name" value="CUPREDOXIN"/>
    <property type="match status" value="1"/>
</dbReference>
<dbReference type="InParanoid" id="A0A5C3P7J3"/>
<evidence type="ECO:0000256" key="2">
    <source>
        <dbReference type="SAM" id="SignalP"/>
    </source>
</evidence>
<evidence type="ECO:0000313" key="3">
    <source>
        <dbReference type="EMBL" id="TFK84538.1"/>
    </source>
</evidence>
<keyword evidence="4" id="KW-1185">Reference proteome</keyword>
<gene>
    <name evidence="3" type="ORF">K466DRAFT_588850</name>
</gene>
<protein>
    <recommendedName>
        <fullName evidence="5">Cupredoxin</fullName>
    </recommendedName>
</protein>
<dbReference type="SUPFAM" id="SSF49503">
    <property type="entry name" value="Cupredoxins"/>
    <property type="match status" value="1"/>
</dbReference>
<sequence length="207" mass="20986">MRSVLSAVLALSVFSAASAKQIVITVGGNTTTNTSAVFQPAQITNATIGDTLFFNFTQGNHTATQSTFAGPCIPAHETNSTINGFDSGFRDTVNGTAITNLVVPITDNNTIWFFDANTCAEGGVGGVNINDSSTETLDGFRRNAIRLNGTKSTTSASGSGSGSGTHTATSSRTSSTASGNTSNNGAERSVVLGLGAAVPMVLAALLL</sequence>